<evidence type="ECO:0000313" key="12">
    <source>
        <dbReference type="Proteomes" id="UP000467214"/>
    </source>
</evidence>
<dbReference type="CDD" id="cd06261">
    <property type="entry name" value="TM_PBP2"/>
    <property type="match status" value="1"/>
</dbReference>
<dbReference type="PANTHER" id="PTHR30614:SF10">
    <property type="entry name" value="ARGININE ABC TRANSPORTER PERMEASE PROTEIN ARTM"/>
    <property type="match status" value="1"/>
</dbReference>
<dbReference type="AlphaFoldDB" id="A0A845BPB0"/>
<dbReference type="GO" id="GO:0022857">
    <property type="term" value="F:transmembrane transporter activity"/>
    <property type="evidence" value="ECO:0007669"/>
    <property type="project" value="InterPro"/>
</dbReference>
<dbReference type="InterPro" id="IPR000515">
    <property type="entry name" value="MetI-like"/>
</dbReference>
<evidence type="ECO:0000313" key="11">
    <source>
        <dbReference type="EMBL" id="MXR38205.1"/>
    </source>
</evidence>
<evidence type="ECO:0000256" key="5">
    <source>
        <dbReference type="ARBA" id="ARBA00022519"/>
    </source>
</evidence>
<feature type="transmembrane region" description="Helical" evidence="9">
    <location>
        <begin position="66"/>
        <end position="89"/>
    </location>
</feature>
<gene>
    <name evidence="11" type="ORF">GQF02_14615</name>
</gene>
<comment type="subcellular location">
    <subcellularLocation>
        <location evidence="1">Cell inner membrane</location>
        <topology evidence="1">Multi-pass membrane protein</topology>
    </subcellularLocation>
    <subcellularLocation>
        <location evidence="9">Cell membrane</location>
        <topology evidence="9">Multi-pass membrane protein</topology>
    </subcellularLocation>
</comment>
<keyword evidence="12" id="KW-1185">Reference proteome</keyword>
<evidence type="ECO:0000256" key="1">
    <source>
        <dbReference type="ARBA" id="ARBA00004429"/>
    </source>
</evidence>
<keyword evidence="3 9" id="KW-0813">Transport</keyword>
<protein>
    <submittedName>
        <fullName evidence="11">ABC transporter permease subunit</fullName>
    </submittedName>
</protein>
<dbReference type="GO" id="GO:0043190">
    <property type="term" value="C:ATP-binding cassette (ABC) transporter complex"/>
    <property type="evidence" value="ECO:0007669"/>
    <property type="project" value="InterPro"/>
</dbReference>
<dbReference type="GO" id="GO:0006865">
    <property type="term" value="P:amino acid transport"/>
    <property type="evidence" value="ECO:0007669"/>
    <property type="project" value="TreeGrafter"/>
</dbReference>
<keyword evidence="5" id="KW-0997">Cell inner membrane</keyword>
<dbReference type="InterPro" id="IPR010065">
    <property type="entry name" value="AA_ABC_transptr_permease_3TM"/>
</dbReference>
<feature type="transmembrane region" description="Helical" evidence="9">
    <location>
        <begin position="30"/>
        <end position="54"/>
    </location>
</feature>
<evidence type="ECO:0000256" key="2">
    <source>
        <dbReference type="ARBA" id="ARBA00010072"/>
    </source>
</evidence>
<evidence type="ECO:0000256" key="9">
    <source>
        <dbReference type="RuleBase" id="RU363032"/>
    </source>
</evidence>
<dbReference type="Pfam" id="PF00528">
    <property type="entry name" value="BPD_transp_1"/>
    <property type="match status" value="1"/>
</dbReference>
<evidence type="ECO:0000256" key="4">
    <source>
        <dbReference type="ARBA" id="ARBA00022475"/>
    </source>
</evidence>
<organism evidence="11 12">
    <name type="scientific">Craterilacuibacter sinensis</name>
    <dbReference type="NCBI Taxonomy" id="2686017"/>
    <lineage>
        <taxon>Bacteria</taxon>
        <taxon>Pseudomonadati</taxon>
        <taxon>Pseudomonadota</taxon>
        <taxon>Betaproteobacteria</taxon>
        <taxon>Neisseriales</taxon>
        <taxon>Neisseriaceae</taxon>
        <taxon>Craterilacuibacter</taxon>
    </lineage>
</organism>
<evidence type="ECO:0000256" key="7">
    <source>
        <dbReference type="ARBA" id="ARBA00022989"/>
    </source>
</evidence>
<accession>A0A845BPB0</accession>
<comment type="caution">
    <text evidence="11">The sequence shown here is derived from an EMBL/GenBank/DDBJ whole genome shotgun (WGS) entry which is preliminary data.</text>
</comment>
<dbReference type="RefSeq" id="WP_160798114.1">
    <property type="nucleotide sequence ID" value="NZ_WSSB01000017.1"/>
</dbReference>
<feature type="transmembrane region" description="Helical" evidence="9">
    <location>
        <begin position="101"/>
        <end position="122"/>
    </location>
</feature>
<dbReference type="Proteomes" id="UP000467214">
    <property type="component" value="Unassembled WGS sequence"/>
</dbReference>
<feature type="transmembrane region" description="Helical" evidence="9">
    <location>
        <begin position="209"/>
        <end position="227"/>
    </location>
</feature>
<keyword evidence="6 9" id="KW-0812">Transmembrane</keyword>
<keyword evidence="8 9" id="KW-0472">Membrane</keyword>
<dbReference type="SUPFAM" id="SSF161098">
    <property type="entry name" value="MetI-like"/>
    <property type="match status" value="1"/>
</dbReference>
<keyword evidence="7 9" id="KW-1133">Transmembrane helix</keyword>
<dbReference type="Gene3D" id="1.10.3720.10">
    <property type="entry name" value="MetI-like"/>
    <property type="match status" value="1"/>
</dbReference>
<feature type="transmembrane region" description="Helical" evidence="9">
    <location>
        <begin position="173"/>
        <end position="189"/>
    </location>
</feature>
<evidence type="ECO:0000256" key="3">
    <source>
        <dbReference type="ARBA" id="ARBA00022448"/>
    </source>
</evidence>
<evidence type="ECO:0000256" key="8">
    <source>
        <dbReference type="ARBA" id="ARBA00023136"/>
    </source>
</evidence>
<dbReference type="InterPro" id="IPR035906">
    <property type="entry name" value="MetI-like_sf"/>
</dbReference>
<dbReference type="InterPro" id="IPR043429">
    <property type="entry name" value="ArtM/GltK/GlnP/TcyL/YhdX-like"/>
</dbReference>
<dbReference type="PROSITE" id="PS50928">
    <property type="entry name" value="ABC_TM1"/>
    <property type="match status" value="1"/>
</dbReference>
<reference evidence="11 12" key="1">
    <citation type="submission" date="2019-12" db="EMBL/GenBank/DDBJ databases">
        <title>Neisseriaceae gen. nov. sp. Genome sequencing and assembly.</title>
        <authorList>
            <person name="Liu Z."/>
            <person name="Li A."/>
        </authorList>
    </citation>
    <scope>NUCLEOTIDE SEQUENCE [LARGE SCALE GENOMIC DNA]</scope>
    <source>
        <strain evidence="11 12">B2N2-7</strain>
    </source>
</reference>
<evidence type="ECO:0000256" key="6">
    <source>
        <dbReference type="ARBA" id="ARBA00022692"/>
    </source>
</evidence>
<name>A0A845BPB0_9NEIS</name>
<dbReference type="EMBL" id="WSSB01000017">
    <property type="protein sequence ID" value="MXR38205.1"/>
    <property type="molecule type" value="Genomic_DNA"/>
</dbReference>
<keyword evidence="4" id="KW-1003">Cell membrane</keyword>
<sequence>MIDMDLVLEKLPAFFGLAEAGPALPGRDGLLLTLELLTLSLLAGFALALPLALLRASKNRWLSTPVWLYTYVFRGTPMLVQLFLIYYGIAQFEVVRASWLWTYLQEAYWCAIFAFTLNTAAYTTEIIAGQIRNTAHGEIEAARAIGMSRWQTLQRIALPSALRRALPAYSNEVIMMLQGTAIAGLVTLADLTGVARQIYSDSYQAFEPFLTAGAFYLTLTFLIAWLFRRLERRYLAHLRPRS</sequence>
<feature type="domain" description="ABC transmembrane type-1" evidence="10">
    <location>
        <begin position="30"/>
        <end position="227"/>
    </location>
</feature>
<dbReference type="NCBIfam" id="TIGR01726">
    <property type="entry name" value="HEQRo_perm_3TM"/>
    <property type="match status" value="1"/>
</dbReference>
<comment type="similarity">
    <text evidence="2">Belongs to the binding-protein-dependent transport system permease family. HisMQ subfamily.</text>
</comment>
<dbReference type="PANTHER" id="PTHR30614">
    <property type="entry name" value="MEMBRANE COMPONENT OF AMINO ACID ABC TRANSPORTER"/>
    <property type="match status" value="1"/>
</dbReference>
<proteinExistence type="inferred from homology"/>
<evidence type="ECO:0000259" key="10">
    <source>
        <dbReference type="PROSITE" id="PS50928"/>
    </source>
</evidence>